<dbReference type="Proteomes" id="UP001652625">
    <property type="component" value="Chromosome 11"/>
</dbReference>
<evidence type="ECO:0000313" key="2">
    <source>
        <dbReference type="Proteomes" id="UP001652625"/>
    </source>
</evidence>
<sequence length="310" mass="35660">MASYNNGSEVALKIAFQDLKKKYLKQRNELNLLRLSSSQSSNGDQSLKTSYYYEKKIEQLTKSLETKTSAYKSLESVYLKTRQSEDNLVIYIRHLEELLVKSQEKTESDQINNYKLIRDNELLASFCEAEKANGFKDFSMPSNSNSDSTLELKSLFLEDVDDYGFSDTHILKMEKKIDYLLYEKKVLQTKLQSLTKELNIEKLKNEKLLNDLASGNKTVNNVASGNKTVNSLDNQCSSSDTIFNSMKDLNEKSNLLQTILKRNSDILNKLTSKTKSNNIETKNFEYCNYNYELPPLQQINPVFLKTTDEV</sequence>
<dbReference type="RefSeq" id="XP_065666613.1">
    <property type="nucleotide sequence ID" value="XM_065810541.1"/>
</dbReference>
<keyword evidence="2" id="KW-1185">Reference proteome</keyword>
<evidence type="ECO:0000256" key="1">
    <source>
        <dbReference type="SAM" id="Coils"/>
    </source>
</evidence>
<proteinExistence type="predicted"/>
<protein>
    <submittedName>
        <fullName evidence="3">Restin homolog isoform X2</fullName>
    </submittedName>
</protein>
<reference evidence="3" key="1">
    <citation type="submission" date="2025-08" db="UniProtKB">
        <authorList>
            <consortium name="RefSeq"/>
        </authorList>
    </citation>
    <scope>IDENTIFICATION</scope>
</reference>
<keyword evidence="1" id="KW-0175">Coiled coil</keyword>
<evidence type="ECO:0000313" key="3">
    <source>
        <dbReference type="RefSeq" id="XP_065666613.1"/>
    </source>
</evidence>
<organism evidence="2 3">
    <name type="scientific">Hydra vulgaris</name>
    <name type="common">Hydra</name>
    <name type="synonym">Hydra attenuata</name>
    <dbReference type="NCBI Taxonomy" id="6087"/>
    <lineage>
        <taxon>Eukaryota</taxon>
        <taxon>Metazoa</taxon>
        <taxon>Cnidaria</taxon>
        <taxon>Hydrozoa</taxon>
        <taxon>Hydroidolina</taxon>
        <taxon>Anthoathecata</taxon>
        <taxon>Aplanulata</taxon>
        <taxon>Hydridae</taxon>
        <taxon>Hydra</taxon>
    </lineage>
</organism>
<name>A0ABM4CXD9_HYDVU</name>
<feature type="coiled-coil region" evidence="1">
    <location>
        <begin position="184"/>
        <end position="211"/>
    </location>
</feature>
<accession>A0ABM4CXD9</accession>
<gene>
    <name evidence="3" type="primary">LOC100202168</name>
</gene>
<dbReference type="GeneID" id="100202168"/>